<evidence type="ECO:0000313" key="1">
    <source>
        <dbReference type="EMBL" id="THU77976.1"/>
    </source>
</evidence>
<reference evidence="1 2" key="1">
    <citation type="journal article" date="2019" name="Nat. Ecol. Evol.">
        <title>Megaphylogeny resolves global patterns of mushroom evolution.</title>
        <authorList>
            <person name="Varga T."/>
            <person name="Krizsan K."/>
            <person name="Foldi C."/>
            <person name="Dima B."/>
            <person name="Sanchez-Garcia M."/>
            <person name="Sanchez-Ramirez S."/>
            <person name="Szollosi G.J."/>
            <person name="Szarkandi J.G."/>
            <person name="Papp V."/>
            <person name="Albert L."/>
            <person name="Andreopoulos W."/>
            <person name="Angelini C."/>
            <person name="Antonin V."/>
            <person name="Barry K.W."/>
            <person name="Bougher N.L."/>
            <person name="Buchanan P."/>
            <person name="Buyck B."/>
            <person name="Bense V."/>
            <person name="Catcheside P."/>
            <person name="Chovatia M."/>
            <person name="Cooper J."/>
            <person name="Damon W."/>
            <person name="Desjardin D."/>
            <person name="Finy P."/>
            <person name="Geml J."/>
            <person name="Haridas S."/>
            <person name="Hughes K."/>
            <person name="Justo A."/>
            <person name="Karasinski D."/>
            <person name="Kautmanova I."/>
            <person name="Kiss B."/>
            <person name="Kocsube S."/>
            <person name="Kotiranta H."/>
            <person name="LaButti K.M."/>
            <person name="Lechner B.E."/>
            <person name="Liimatainen K."/>
            <person name="Lipzen A."/>
            <person name="Lukacs Z."/>
            <person name="Mihaltcheva S."/>
            <person name="Morgado L.N."/>
            <person name="Niskanen T."/>
            <person name="Noordeloos M.E."/>
            <person name="Ohm R.A."/>
            <person name="Ortiz-Santana B."/>
            <person name="Ovrebo C."/>
            <person name="Racz N."/>
            <person name="Riley R."/>
            <person name="Savchenko A."/>
            <person name="Shiryaev A."/>
            <person name="Soop K."/>
            <person name="Spirin V."/>
            <person name="Szebenyi C."/>
            <person name="Tomsovsky M."/>
            <person name="Tulloss R.E."/>
            <person name="Uehling J."/>
            <person name="Grigoriev I.V."/>
            <person name="Vagvolgyi C."/>
            <person name="Papp T."/>
            <person name="Martin F.M."/>
            <person name="Miettinen O."/>
            <person name="Hibbett D.S."/>
            <person name="Nagy L.G."/>
        </authorList>
    </citation>
    <scope>NUCLEOTIDE SEQUENCE [LARGE SCALE GENOMIC DNA]</scope>
    <source>
        <strain evidence="1 2">CBS 962.96</strain>
    </source>
</reference>
<protein>
    <submittedName>
        <fullName evidence="1">Uncharacterized protein</fullName>
    </submittedName>
</protein>
<dbReference type="EMBL" id="ML180290">
    <property type="protein sequence ID" value="THU77976.1"/>
    <property type="molecule type" value="Genomic_DNA"/>
</dbReference>
<dbReference type="OrthoDB" id="3246730at2759"/>
<accession>A0A4S8KQH5</accession>
<name>A0A4S8KQH5_DENBC</name>
<keyword evidence="2" id="KW-1185">Reference proteome</keyword>
<feature type="non-terminal residue" evidence="1">
    <location>
        <position position="132"/>
    </location>
</feature>
<proteinExistence type="predicted"/>
<organism evidence="1 2">
    <name type="scientific">Dendrothele bispora (strain CBS 962.96)</name>
    <dbReference type="NCBI Taxonomy" id="1314807"/>
    <lineage>
        <taxon>Eukaryota</taxon>
        <taxon>Fungi</taxon>
        <taxon>Dikarya</taxon>
        <taxon>Basidiomycota</taxon>
        <taxon>Agaricomycotina</taxon>
        <taxon>Agaricomycetes</taxon>
        <taxon>Agaricomycetidae</taxon>
        <taxon>Agaricales</taxon>
        <taxon>Agaricales incertae sedis</taxon>
        <taxon>Dendrothele</taxon>
    </lineage>
</organism>
<evidence type="ECO:0000313" key="2">
    <source>
        <dbReference type="Proteomes" id="UP000297245"/>
    </source>
</evidence>
<dbReference type="AlphaFoldDB" id="A0A4S8KQH5"/>
<dbReference type="Proteomes" id="UP000297245">
    <property type="component" value="Unassembled WGS sequence"/>
</dbReference>
<gene>
    <name evidence="1" type="ORF">K435DRAFT_614086</name>
</gene>
<feature type="non-terminal residue" evidence="1">
    <location>
        <position position="1"/>
    </location>
</feature>
<sequence>RRHTTEMRQDLKSRCQLLERKLGISVRWKPGSDEWDKTKLMVQRQCYRKCVDRLESLIVARLFELSRMHRAHTGYKLRKHMGKALQARSQAIRTALANYNDAAAALDPPGRQLNWESVVECTFLADFDLLCD</sequence>